<comment type="caution">
    <text evidence="2">The sequence shown here is derived from an EMBL/GenBank/DDBJ whole genome shotgun (WGS) entry which is preliminary data.</text>
</comment>
<dbReference type="InterPro" id="IPR038733">
    <property type="entry name" value="Predicted_DNA_bind_prot_RHH"/>
</dbReference>
<evidence type="ECO:0000313" key="3">
    <source>
        <dbReference type="Proteomes" id="UP000078292"/>
    </source>
</evidence>
<dbReference type="AlphaFoldDB" id="A0A1B7LYM2"/>
<dbReference type="Proteomes" id="UP000078292">
    <property type="component" value="Unassembled WGS sequence"/>
</dbReference>
<evidence type="ECO:0000313" key="2">
    <source>
        <dbReference type="EMBL" id="OAV60509.1"/>
    </source>
</evidence>
<reference evidence="2 3" key="1">
    <citation type="submission" date="2016-04" db="EMBL/GenBank/DDBJ databases">
        <title>First whole genome shotgun sequence of the bacterium Enteractinococcus sp. strain UASWS1574.</title>
        <authorList>
            <person name="Crovadore J."/>
            <person name="Chablais R."/>
            <person name="Lefort F."/>
        </authorList>
    </citation>
    <scope>NUCLEOTIDE SEQUENCE [LARGE SCALE GENOMIC DNA]</scope>
    <source>
        <strain evidence="2 3">UASWS1574</strain>
    </source>
</reference>
<keyword evidence="3" id="KW-1185">Reference proteome</keyword>
<protein>
    <recommendedName>
        <fullName evidence="1">Predicted DNA-binding protein ribbon-helix-helix domain-containing protein</fullName>
    </recommendedName>
</protein>
<sequence>MAKTQLNVRIDEELDSRLAALAKRTGSAKSFYTVEAIKQFLEEQEDYFLAKDSLAEFHNSGELAIAMEDVDWDDTSR</sequence>
<feature type="domain" description="Predicted DNA-binding protein ribbon-helix-helix" evidence="1">
    <location>
        <begin position="3"/>
        <end position="43"/>
    </location>
</feature>
<evidence type="ECO:0000259" key="1">
    <source>
        <dbReference type="Pfam" id="PF12651"/>
    </source>
</evidence>
<proteinExistence type="predicted"/>
<dbReference type="OrthoDB" id="9812023at2"/>
<dbReference type="RefSeq" id="WP_043058061.1">
    <property type="nucleotide sequence ID" value="NZ_LXEY01000019.1"/>
</dbReference>
<name>A0A1B7LYM2_9MICC</name>
<dbReference type="InterPro" id="IPR010985">
    <property type="entry name" value="Ribbon_hlx_hlx"/>
</dbReference>
<organism evidence="2 3">
    <name type="scientific">Enteractinococcus helveticum</name>
    <dbReference type="NCBI Taxonomy" id="1837282"/>
    <lineage>
        <taxon>Bacteria</taxon>
        <taxon>Bacillati</taxon>
        <taxon>Actinomycetota</taxon>
        <taxon>Actinomycetes</taxon>
        <taxon>Micrococcales</taxon>
        <taxon>Micrococcaceae</taxon>
    </lineage>
</organism>
<dbReference type="EMBL" id="LXEY01000019">
    <property type="protein sequence ID" value="OAV60509.1"/>
    <property type="molecule type" value="Genomic_DNA"/>
</dbReference>
<gene>
    <name evidence="2" type="ORF">A6F49_11135</name>
</gene>
<dbReference type="GO" id="GO:0006355">
    <property type="term" value="P:regulation of DNA-templated transcription"/>
    <property type="evidence" value="ECO:0007669"/>
    <property type="project" value="InterPro"/>
</dbReference>
<dbReference type="STRING" id="1837282.A6F49_11135"/>
<dbReference type="SUPFAM" id="SSF47598">
    <property type="entry name" value="Ribbon-helix-helix"/>
    <property type="match status" value="1"/>
</dbReference>
<dbReference type="Pfam" id="PF12651">
    <property type="entry name" value="RHH_3"/>
    <property type="match status" value="1"/>
</dbReference>
<dbReference type="CDD" id="cd22233">
    <property type="entry name" value="RHH_CopAso-like"/>
    <property type="match status" value="1"/>
</dbReference>
<accession>A0A1B7LYM2</accession>